<evidence type="ECO:0000256" key="2">
    <source>
        <dbReference type="ARBA" id="ARBA00022561"/>
    </source>
</evidence>
<keyword evidence="3" id="KW-0946">Virion</keyword>
<dbReference type="PIRSF" id="PIRSF004075">
    <property type="entry name" value="Coat_protein_tricho/vitivirus"/>
    <property type="match status" value="1"/>
</dbReference>
<protein>
    <submittedName>
        <fullName evidence="4">Coat protein</fullName>
    </submittedName>
</protein>
<dbReference type="InterPro" id="IPR008879">
    <property type="entry name" value="Coat_protein_tricho/vitivirus"/>
</dbReference>
<dbReference type="Pfam" id="PF05892">
    <property type="entry name" value="Tricho_coat"/>
    <property type="match status" value="1"/>
</dbReference>
<sequence>MAKNISRTSQMRVVIEELVTSGVTFATDAKEAGMDRMMYLRTLFGYIALNGTSRKTVHYGEVDVIGNKLGGEGIDSRGKINVGNLVRAMVSFSRITPEGPAKGATLRQMCEPFAEEARECLAILASKGAYSQLASKLTKLGQKEPQVMFDFNSGLDLAKLSATEASTIQALNSRLFRTEGAKNVFTAQSSVGEQAVEI</sequence>
<name>A0A1W6BRV9_9VIRU</name>
<comment type="subcellular location">
    <subcellularLocation>
        <location evidence="1">Virion</location>
    </subcellularLocation>
</comment>
<reference evidence="4" key="1">
    <citation type="journal article" date="2017" name="Plant Dis.">
        <title>First Report of Actinidia virus A and B Infecting Actinidia chinensis in South Korea.</title>
        <authorList>
            <person name="Cho S.-Y."/>
            <person name="Kim H."/>
            <person name="Yi S.-I."/>
        </authorList>
    </citation>
    <scope>NUCLEOTIDE SEQUENCE</scope>
    <source>
        <strain evidence="4">Haenam</strain>
    </source>
</reference>
<evidence type="ECO:0000313" key="4">
    <source>
        <dbReference type="EMBL" id="ARJ54838.1"/>
    </source>
</evidence>
<accession>A0A1W6BRV9</accession>
<dbReference type="EMBL" id="KY613999">
    <property type="protein sequence ID" value="ARJ54838.1"/>
    <property type="molecule type" value="Genomic_RNA"/>
</dbReference>
<organism evidence="4">
    <name type="scientific">Vitivirus alphactinidiae</name>
    <dbReference type="NCBI Taxonomy" id="1112769"/>
    <lineage>
        <taxon>Viruses</taxon>
        <taxon>Riboviria</taxon>
        <taxon>Orthornavirae</taxon>
        <taxon>Kitrinoviricota</taxon>
        <taxon>Alsuviricetes</taxon>
        <taxon>Tymovirales</taxon>
        <taxon>Betaflexiviridae</taxon>
        <taxon>Trivirinae</taxon>
        <taxon>Vitivirus</taxon>
    </lineage>
</organism>
<evidence type="ECO:0000256" key="3">
    <source>
        <dbReference type="ARBA" id="ARBA00022844"/>
    </source>
</evidence>
<keyword evidence="2 4" id="KW-0167">Capsid protein</keyword>
<evidence type="ECO:0000256" key="1">
    <source>
        <dbReference type="ARBA" id="ARBA00004328"/>
    </source>
</evidence>
<dbReference type="GO" id="GO:0019028">
    <property type="term" value="C:viral capsid"/>
    <property type="evidence" value="ECO:0007669"/>
    <property type="project" value="UniProtKB-KW"/>
</dbReference>
<proteinExistence type="predicted"/>